<dbReference type="RefSeq" id="WP_173310181.1">
    <property type="nucleotide sequence ID" value="NZ_BAAAUE010000008.1"/>
</dbReference>
<dbReference type="Gene3D" id="1.20.1260.10">
    <property type="match status" value="1"/>
</dbReference>
<gene>
    <name evidence="3" type="ORF">HEB29_000071</name>
    <name evidence="2" type="ORF">Sfulv_00670</name>
</gene>
<evidence type="ECO:0000313" key="4">
    <source>
        <dbReference type="Proteomes" id="UP000498980"/>
    </source>
</evidence>
<keyword evidence="4" id="KW-1185">Reference proteome</keyword>
<dbReference type="EMBL" id="JACCCF010000001">
    <property type="protein sequence ID" value="NYE39060.1"/>
    <property type="molecule type" value="Genomic_DNA"/>
</dbReference>
<organism evidence="2 4">
    <name type="scientific">Streptomyces fulvorobeus</name>
    <dbReference type="NCBI Taxonomy" id="284028"/>
    <lineage>
        <taxon>Bacteria</taxon>
        <taxon>Bacillati</taxon>
        <taxon>Actinomycetota</taxon>
        <taxon>Actinomycetes</taxon>
        <taxon>Kitasatosporales</taxon>
        <taxon>Streptomycetaceae</taxon>
        <taxon>Streptomyces</taxon>
    </lineage>
</organism>
<reference evidence="2 4" key="1">
    <citation type="submission" date="2020-05" db="EMBL/GenBank/DDBJ databases">
        <title>Whole genome shotgun sequence of Streptomyces fulvorobeus NBRC 15897.</title>
        <authorList>
            <person name="Komaki H."/>
            <person name="Tamura T."/>
        </authorList>
    </citation>
    <scope>NUCLEOTIDE SEQUENCE [LARGE SCALE GENOMIC DNA]</scope>
    <source>
        <strain evidence="2 4">NBRC 15897</strain>
    </source>
</reference>
<name>A0A7J0C0I7_9ACTN</name>
<dbReference type="CDD" id="cd00657">
    <property type="entry name" value="Ferritin_like"/>
    <property type="match status" value="1"/>
</dbReference>
<dbReference type="SUPFAM" id="SSF47240">
    <property type="entry name" value="Ferritin-like"/>
    <property type="match status" value="1"/>
</dbReference>
<evidence type="ECO:0000313" key="5">
    <source>
        <dbReference type="Proteomes" id="UP000530403"/>
    </source>
</evidence>
<proteinExistence type="predicted"/>
<accession>A0A7J0C0I7</accession>
<dbReference type="InterPro" id="IPR009078">
    <property type="entry name" value="Ferritin-like_SF"/>
</dbReference>
<evidence type="ECO:0000313" key="3">
    <source>
        <dbReference type="EMBL" id="NYE39060.1"/>
    </source>
</evidence>
<evidence type="ECO:0000313" key="2">
    <source>
        <dbReference type="EMBL" id="GFM95256.1"/>
    </source>
</evidence>
<dbReference type="EMBL" id="BLWC01000001">
    <property type="protein sequence ID" value="GFM95256.1"/>
    <property type="molecule type" value="Genomic_DNA"/>
</dbReference>
<dbReference type="InterPro" id="IPR012347">
    <property type="entry name" value="Ferritin-like"/>
</dbReference>
<dbReference type="Proteomes" id="UP000530403">
    <property type="component" value="Unassembled WGS sequence"/>
</dbReference>
<dbReference type="Pfam" id="PF12902">
    <property type="entry name" value="Ferritin-like"/>
    <property type="match status" value="1"/>
</dbReference>
<dbReference type="PANTHER" id="PTHR34400">
    <property type="match status" value="1"/>
</dbReference>
<comment type="caution">
    <text evidence="2">The sequence shown here is derived from an EMBL/GenBank/DDBJ whole genome shotgun (WGS) entry which is preliminary data.</text>
</comment>
<dbReference type="InterPro" id="IPR026820">
    <property type="entry name" value="VioB/RebD_dom"/>
</dbReference>
<dbReference type="PANTHER" id="PTHR34400:SF4">
    <property type="entry name" value="MEMBRANE PROTEIN"/>
    <property type="match status" value="1"/>
</dbReference>
<evidence type="ECO:0000259" key="1">
    <source>
        <dbReference type="Pfam" id="PF12902"/>
    </source>
</evidence>
<reference evidence="3 5" key="2">
    <citation type="submission" date="2020-07" db="EMBL/GenBank/DDBJ databases">
        <title>Sequencing the genomes of 1000 actinobacteria strains.</title>
        <authorList>
            <person name="Klenk H.-P."/>
        </authorList>
    </citation>
    <scope>NUCLEOTIDE SEQUENCE [LARGE SCALE GENOMIC DNA]</scope>
    <source>
        <strain evidence="3 5">DSM 41455</strain>
    </source>
</reference>
<dbReference type="AlphaFoldDB" id="A0A7J0C0I7"/>
<dbReference type="Proteomes" id="UP000498980">
    <property type="component" value="Unassembled WGS sequence"/>
</dbReference>
<sequence length="336" mass="36542">MTSTVTGSPEIVRLVTIPTAERDLQWLKEGLQAAVALELSTLPPYLCGYWSITAPSSEAARLISQIAVDEMFHMGLVSNMLTAIGGTPRIVEVATEISYPGRLPGGVRPQLSVYLSGLTKNYVKEVFMEIEMPEHPLAFTDEGVPTIGAFYDALLDAFKDVNPTIDPTRQLTSNVGAGNELVAMTDLDVVEESIALIKEQGEGTPESPSGGDLPAHYYRFGELYHGHKLRWTGTDWKFDGDPVAFPDVYPMGRLTTASWPNPAPDVAALLMTFNQTYTAMLGHLDKAWETGSATELNASIGKMYQLASPARSLMQMPLPDSDGTQHYGPEFLVVAT</sequence>
<feature type="domain" description="Iminophenyl-pyruvate dimer synthase" evidence="1">
    <location>
        <begin position="31"/>
        <end position="225"/>
    </location>
</feature>
<protein>
    <submittedName>
        <fullName evidence="2">Membrane protein</fullName>
    </submittedName>
</protein>